<comment type="caution">
    <text evidence="2">The sequence shown here is derived from an EMBL/GenBank/DDBJ whole genome shotgun (WGS) entry which is preliminary data.</text>
</comment>
<dbReference type="InterPro" id="IPR049163">
    <property type="entry name" value="Pif1-like_2B_dom"/>
</dbReference>
<feature type="domain" description="DNA helicase Pif1-like 2B" evidence="1">
    <location>
        <begin position="8"/>
        <end position="37"/>
    </location>
</feature>
<accession>A0AAD6VFT4</accession>
<sequence>TSYRLGKLPLAIGMPVMVTQNFDVQAGIVNGSTGTLKQIRYAVDESGKRYLHSCVVHIPDMEGPALPNLPPQHAPILVDTVDL</sequence>
<gene>
    <name evidence="2" type="ORF">GGX14DRAFT_342248</name>
</gene>
<evidence type="ECO:0000259" key="1">
    <source>
        <dbReference type="Pfam" id="PF21530"/>
    </source>
</evidence>
<proteinExistence type="predicted"/>
<keyword evidence="3" id="KW-1185">Reference proteome</keyword>
<evidence type="ECO:0000313" key="2">
    <source>
        <dbReference type="EMBL" id="KAJ7205841.1"/>
    </source>
</evidence>
<reference evidence="2" key="1">
    <citation type="submission" date="2023-03" db="EMBL/GenBank/DDBJ databases">
        <title>Massive genome expansion in bonnet fungi (Mycena s.s.) driven by repeated elements and novel gene families across ecological guilds.</title>
        <authorList>
            <consortium name="Lawrence Berkeley National Laboratory"/>
            <person name="Harder C.B."/>
            <person name="Miyauchi S."/>
            <person name="Viragh M."/>
            <person name="Kuo A."/>
            <person name="Thoen E."/>
            <person name="Andreopoulos B."/>
            <person name="Lu D."/>
            <person name="Skrede I."/>
            <person name="Drula E."/>
            <person name="Henrissat B."/>
            <person name="Morin E."/>
            <person name="Kohler A."/>
            <person name="Barry K."/>
            <person name="LaButti K."/>
            <person name="Morin E."/>
            <person name="Salamov A."/>
            <person name="Lipzen A."/>
            <person name="Mereny Z."/>
            <person name="Hegedus B."/>
            <person name="Baldrian P."/>
            <person name="Stursova M."/>
            <person name="Weitz H."/>
            <person name="Taylor A."/>
            <person name="Grigoriev I.V."/>
            <person name="Nagy L.G."/>
            <person name="Martin F."/>
            <person name="Kauserud H."/>
        </authorList>
    </citation>
    <scope>NUCLEOTIDE SEQUENCE</scope>
    <source>
        <strain evidence="2">9144</strain>
    </source>
</reference>
<name>A0AAD6VFT4_9AGAR</name>
<protein>
    <recommendedName>
        <fullName evidence="1">DNA helicase Pif1-like 2B domain-containing protein</fullName>
    </recommendedName>
</protein>
<feature type="non-terminal residue" evidence="2">
    <location>
        <position position="1"/>
    </location>
</feature>
<dbReference type="Pfam" id="PF21530">
    <property type="entry name" value="Pif1_2B_dom"/>
    <property type="match status" value="1"/>
</dbReference>
<evidence type="ECO:0000313" key="3">
    <source>
        <dbReference type="Proteomes" id="UP001219525"/>
    </source>
</evidence>
<feature type="non-terminal residue" evidence="2">
    <location>
        <position position="83"/>
    </location>
</feature>
<dbReference type="AlphaFoldDB" id="A0AAD6VFT4"/>
<dbReference type="Proteomes" id="UP001219525">
    <property type="component" value="Unassembled WGS sequence"/>
</dbReference>
<dbReference type="EMBL" id="JARJCW010000042">
    <property type="protein sequence ID" value="KAJ7205841.1"/>
    <property type="molecule type" value="Genomic_DNA"/>
</dbReference>
<organism evidence="2 3">
    <name type="scientific">Mycena pura</name>
    <dbReference type="NCBI Taxonomy" id="153505"/>
    <lineage>
        <taxon>Eukaryota</taxon>
        <taxon>Fungi</taxon>
        <taxon>Dikarya</taxon>
        <taxon>Basidiomycota</taxon>
        <taxon>Agaricomycotina</taxon>
        <taxon>Agaricomycetes</taxon>
        <taxon>Agaricomycetidae</taxon>
        <taxon>Agaricales</taxon>
        <taxon>Marasmiineae</taxon>
        <taxon>Mycenaceae</taxon>
        <taxon>Mycena</taxon>
    </lineage>
</organism>